<dbReference type="InterPro" id="IPR011249">
    <property type="entry name" value="Metalloenz_LuxS/M16"/>
</dbReference>
<dbReference type="EMBL" id="CP012332">
    <property type="protein sequence ID" value="AKU89703.1"/>
    <property type="molecule type" value="Genomic_DNA"/>
</dbReference>
<evidence type="ECO:0000313" key="4">
    <source>
        <dbReference type="Proteomes" id="UP000055590"/>
    </source>
</evidence>
<sequence>MRRPLVLDDLTAIGGGRASSAAPSTPPAKGSSFAMRRIAIASTAFALASACATAPVVQPDAATEAVADPEAWRDAPPAPGALADLVTPTFERFVLPNGLTVIVSERHELPLVSINVAFRAGSASDPDGKEGLAQLTYQLLLEGAGKRDALALDDAFADLGSSAFASVNPDGALVGTQVLASNAEAATALLADVVQRPSLDAKSFQRRKEQQLANLAAQVGNPRYLAGEAFAAAVFGRHHPYGRLGTGTPVSVGKLTQADARRFYANASGPKGAAILFAGDITVDQARELATSWFGKWKGSATAAAAPKAPQVTARQQVVFVPKKGLGQTMIMVGRPGLASGDPDEFALDLASTVFGGFFGSRLNMNLREDKGYTYGARAYVEPRRGVGPLVASSAVRADVTGPSLVEVFKELADIKTRPITAKELEAAREGTIRSIPGSFESVGGLASAAASLYWKDLPLDHYARMIEAYENATAADVQRAAEAYFDPTQMQIVLVGDPDVIGAQVPQLGLGSLQEGVLAPAAAKPAPKARAK</sequence>
<dbReference type="STRING" id="1391653.AKJ08_0090"/>
<dbReference type="SUPFAM" id="SSF63411">
    <property type="entry name" value="LuxS/MPP-like metallohydrolase"/>
    <property type="match status" value="2"/>
</dbReference>
<keyword evidence="4" id="KW-1185">Reference proteome</keyword>
<reference evidence="3 4" key="1">
    <citation type="submission" date="2015-08" db="EMBL/GenBank/DDBJ databases">
        <authorList>
            <person name="Babu N.S."/>
            <person name="Beckwith C.J."/>
            <person name="Beseler K.G."/>
            <person name="Brison A."/>
            <person name="Carone J.V."/>
            <person name="Caskin T.P."/>
            <person name="Diamond M."/>
            <person name="Durham M.E."/>
            <person name="Foxe J.M."/>
            <person name="Go M."/>
            <person name="Henderson B.A."/>
            <person name="Jones I.B."/>
            <person name="McGettigan J.A."/>
            <person name="Micheletti S.J."/>
            <person name="Nasrallah M.E."/>
            <person name="Ortiz D."/>
            <person name="Piller C.R."/>
            <person name="Privatt S.R."/>
            <person name="Schneider S.L."/>
            <person name="Sharp S."/>
            <person name="Smith T.C."/>
            <person name="Stanton J.D."/>
            <person name="Ullery H.E."/>
            <person name="Wilson R.J."/>
            <person name="Serrano M.G."/>
            <person name="Buck G."/>
            <person name="Lee V."/>
            <person name="Wang Y."/>
            <person name="Carvalho R."/>
            <person name="Voegtly L."/>
            <person name="Shi R."/>
            <person name="Duckworth R."/>
            <person name="Johnson A."/>
            <person name="Loviza R."/>
            <person name="Walstead R."/>
            <person name="Shah Z."/>
            <person name="Kiflezghi M."/>
            <person name="Wade K."/>
            <person name="Ball S.L."/>
            <person name="Bradley K.W."/>
            <person name="Asai D.J."/>
            <person name="Bowman C.A."/>
            <person name="Russell D.A."/>
            <person name="Pope W.H."/>
            <person name="Jacobs-Sera D."/>
            <person name="Hendrix R.W."/>
            <person name="Hatfull G.F."/>
        </authorList>
    </citation>
    <scope>NUCLEOTIDE SEQUENCE [LARGE SCALE GENOMIC DNA]</scope>
    <source>
        <strain evidence="3 4">DSM 27710</strain>
    </source>
</reference>
<dbReference type="InterPro" id="IPR007863">
    <property type="entry name" value="Peptidase_M16_C"/>
</dbReference>
<dbReference type="Pfam" id="PF00675">
    <property type="entry name" value="Peptidase_M16"/>
    <property type="match status" value="1"/>
</dbReference>
<evidence type="ECO:0000313" key="3">
    <source>
        <dbReference type="EMBL" id="AKU89703.1"/>
    </source>
</evidence>
<dbReference type="Pfam" id="PF05193">
    <property type="entry name" value="Peptidase_M16_C"/>
    <property type="match status" value="1"/>
</dbReference>
<dbReference type="PANTHER" id="PTHR11851">
    <property type="entry name" value="METALLOPROTEASE"/>
    <property type="match status" value="1"/>
</dbReference>
<dbReference type="InterPro" id="IPR050361">
    <property type="entry name" value="MPP/UQCRC_Complex"/>
</dbReference>
<name>A0A0K1P860_9BACT</name>
<gene>
    <name evidence="3" type="ORF">AKJ08_0090</name>
</gene>
<dbReference type="GO" id="GO:0046872">
    <property type="term" value="F:metal ion binding"/>
    <property type="evidence" value="ECO:0007669"/>
    <property type="project" value="InterPro"/>
</dbReference>
<evidence type="ECO:0000259" key="2">
    <source>
        <dbReference type="Pfam" id="PF05193"/>
    </source>
</evidence>
<dbReference type="InterPro" id="IPR011765">
    <property type="entry name" value="Pept_M16_N"/>
</dbReference>
<dbReference type="AlphaFoldDB" id="A0A0K1P860"/>
<evidence type="ECO:0000259" key="1">
    <source>
        <dbReference type="Pfam" id="PF00675"/>
    </source>
</evidence>
<dbReference type="PANTHER" id="PTHR11851:SF224">
    <property type="entry name" value="PROCESSING PROTEASE"/>
    <property type="match status" value="1"/>
</dbReference>
<dbReference type="KEGG" id="vin:AKJ08_0090"/>
<protein>
    <submittedName>
        <fullName evidence="3">Peptidase, M16 family</fullName>
    </submittedName>
</protein>
<feature type="domain" description="Peptidase M16 N-terminal" evidence="1">
    <location>
        <begin position="102"/>
        <end position="235"/>
    </location>
</feature>
<feature type="domain" description="Peptidase M16 C-terminal" evidence="2">
    <location>
        <begin position="254"/>
        <end position="430"/>
    </location>
</feature>
<dbReference type="Gene3D" id="3.30.830.10">
    <property type="entry name" value="Metalloenzyme, LuxS/M16 peptidase-like"/>
    <property type="match status" value="2"/>
</dbReference>
<proteinExistence type="predicted"/>
<accession>A0A0K1P860</accession>
<dbReference type="Proteomes" id="UP000055590">
    <property type="component" value="Chromosome"/>
</dbReference>
<organism evidence="3 4">
    <name type="scientific">Vulgatibacter incomptus</name>
    <dbReference type="NCBI Taxonomy" id="1391653"/>
    <lineage>
        <taxon>Bacteria</taxon>
        <taxon>Pseudomonadati</taxon>
        <taxon>Myxococcota</taxon>
        <taxon>Myxococcia</taxon>
        <taxon>Myxococcales</taxon>
        <taxon>Cystobacterineae</taxon>
        <taxon>Vulgatibacteraceae</taxon>
        <taxon>Vulgatibacter</taxon>
    </lineage>
</organism>